<dbReference type="SUPFAM" id="SSF52309">
    <property type="entry name" value="N-(deoxy)ribosyltransferase-like"/>
    <property type="match status" value="1"/>
</dbReference>
<evidence type="ECO:0008006" key="3">
    <source>
        <dbReference type="Google" id="ProtNLM"/>
    </source>
</evidence>
<dbReference type="AlphaFoldDB" id="A0A1G1Z874"/>
<proteinExistence type="predicted"/>
<protein>
    <recommendedName>
        <fullName evidence="3">Nucleoside 2-deoxyribosyltransferase</fullName>
    </recommendedName>
</protein>
<sequence length="134" mass="15782">MKTKVYLAGQANEYENNWKESFKKLREFDFHDWEFDSDQTSPDTFFPDDLNGIKNADYMVANPGLAPSEATWIEIGYFYSLNTKTPEDFCDKLIIIWREDRNPKWSIEFVRKTGFIVSFAEEAKKKLQELTATK</sequence>
<accession>A0A1G1Z874</accession>
<comment type="caution">
    <text evidence="1">The sequence shown here is derived from an EMBL/GenBank/DDBJ whole genome shotgun (WGS) entry which is preliminary data.</text>
</comment>
<name>A0A1G1Z874_9BACT</name>
<gene>
    <name evidence="1" type="ORF">A3I31_01560</name>
</gene>
<dbReference type="Gene3D" id="3.40.50.450">
    <property type="match status" value="1"/>
</dbReference>
<evidence type="ECO:0000313" key="1">
    <source>
        <dbReference type="EMBL" id="OGY60845.1"/>
    </source>
</evidence>
<organism evidence="1 2">
    <name type="scientific">Candidatus Colwellbacteria bacterium RIFCSPLOWO2_02_FULL_44_20b</name>
    <dbReference type="NCBI Taxonomy" id="1797691"/>
    <lineage>
        <taxon>Bacteria</taxon>
        <taxon>Candidatus Colwelliibacteriota</taxon>
    </lineage>
</organism>
<reference evidence="1 2" key="1">
    <citation type="journal article" date="2016" name="Nat. Commun.">
        <title>Thousands of microbial genomes shed light on interconnected biogeochemical processes in an aquifer system.</title>
        <authorList>
            <person name="Anantharaman K."/>
            <person name="Brown C.T."/>
            <person name="Hug L.A."/>
            <person name="Sharon I."/>
            <person name="Castelle C.J."/>
            <person name="Probst A.J."/>
            <person name="Thomas B.C."/>
            <person name="Singh A."/>
            <person name="Wilkins M.J."/>
            <person name="Karaoz U."/>
            <person name="Brodie E.L."/>
            <person name="Williams K.H."/>
            <person name="Hubbard S.S."/>
            <person name="Banfield J.F."/>
        </authorList>
    </citation>
    <scope>NUCLEOTIDE SEQUENCE [LARGE SCALE GENOMIC DNA]</scope>
</reference>
<dbReference type="Proteomes" id="UP000178808">
    <property type="component" value="Unassembled WGS sequence"/>
</dbReference>
<evidence type="ECO:0000313" key="2">
    <source>
        <dbReference type="Proteomes" id="UP000178808"/>
    </source>
</evidence>
<dbReference type="EMBL" id="MHIZ01000004">
    <property type="protein sequence ID" value="OGY60845.1"/>
    <property type="molecule type" value="Genomic_DNA"/>
</dbReference>